<evidence type="ECO:0000256" key="1">
    <source>
        <dbReference type="ARBA" id="ARBA00023015"/>
    </source>
</evidence>
<evidence type="ECO:0000259" key="5">
    <source>
        <dbReference type="PROSITE" id="PS50949"/>
    </source>
</evidence>
<dbReference type="SMART" id="SM00345">
    <property type="entry name" value="HTH_GNTR"/>
    <property type="match status" value="1"/>
</dbReference>
<reference evidence="6 7" key="1">
    <citation type="submission" date="2020-03" db="EMBL/GenBank/DDBJ databases">
        <title>Draft genome of Streptomyces sp. ventii, isolated from the Axial Seamount in the Pacific Ocean, and resequencing of the two type strains Streptomyces lonarensis strain NCL 716 and Streptomyces bohaiensis strain 11A07.</title>
        <authorList>
            <person name="Loughran R.M."/>
            <person name="Pfannmuller K.M."/>
            <person name="Wasson B.J."/>
            <person name="Deadmond M.C."/>
            <person name="Paddock B.E."/>
            <person name="Koyack M.J."/>
            <person name="Gallegos D.A."/>
            <person name="Mitchell E.A."/>
            <person name="Ushijima B."/>
            <person name="Saw J.H."/>
            <person name="Mcphail K.L."/>
            <person name="Videau P."/>
        </authorList>
    </citation>
    <scope>NUCLEOTIDE SEQUENCE [LARGE SCALE GENOMIC DNA]</scope>
    <source>
        <strain evidence="7">5675061</strain>
    </source>
</reference>
<evidence type="ECO:0000256" key="3">
    <source>
        <dbReference type="ARBA" id="ARBA00023163"/>
    </source>
</evidence>
<dbReference type="EMBL" id="JAAVJB010000278">
    <property type="protein sequence ID" value="NJP68789.1"/>
    <property type="molecule type" value="Genomic_DNA"/>
</dbReference>
<evidence type="ECO:0000313" key="7">
    <source>
        <dbReference type="Proteomes" id="UP000746503"/>
    </source>
</evidence>
<accession>A0ABX1ANZ3</accession>
<gene>
    <name evidence="6" type="ORF">HCJ92_21480</name>
</gene>
<dbReference type="InterPro" id="IPR011711">
    <property type="entry name" value="GntR_C"/>
</dbReference>
<protein>
    <submittedName>
        <fullName evidence="6">GntR family transcriptional regulator</fullName>
    </submittedName>
</protein>
<dbReference type="Pfam" id="PF00392">
    <property type="entry name" value="GntR"/>
    <property type="match status" value="1"/>
</dbReference>
<feature type="domain" description="HTH gntR-type" evidence="5">
    <location>
        <begin position="8"/>
        <end position="75"/>
    </location>
</feature>
<name>A0ABX1ANZ3_9ACTN</name>
<keyword evidence="2" id="KW-0238">DNA-binding</keyword>
<dbReference type="InterPro" id="IPR036388">
    <property type="entry name" value="WH-like_DNA-bd_sf"/>
</dbReference>
<proteinExistence type="predicted"/>
<feature type="region of interest" description="Disordered" evidence="4">
    <location>
        <begin position="231"/>
        <end position="273"/>
    </location>
</feature>
<evidence type="ECO:0000256" key="4">
    <source>
        <dbReference type="SAM" id="MobiDB-lite"/>
    </source>
</evidence>
<feature type="compositionally biased region" description="Basic and acidic residues" evidence="4">
    <location>
        <begin position="262"/>
        <end position="273"/>
    </location>
</feature>
<dbReference type="PROSITE" id="PS50949">
    <property type="entry name" value="HTH_GNTR"/>
    <property type="match status" value="1"/>
</dbReference>
<dbReference type="InterPro" id="IPR000524">
    <property type="entry name" value="Tscrpt_reg_HTH_GntR"/>
</dbReference>
<feature type="compositionally biased region" description="Gly residues" evidence="4">
    <location>
        <begin position="249"/>
        <end position="260"/>
    </location>
</feature>
<keyword evidence="1" id="KW-0805">Transcription regulation</keyword>
<evidence type="ECO:0000313" key="6">
    <source>
        <dbReference type="EMBL" id="NJP68789.1"/>
    </source>
</evidence>
<dbReference type="CDD" id="cd07377">
    <property type="entry name" value="WHTH_GntR"/>
    <property type="match status" value="1"/>
</dbReference>
<dbReference type="InterPro" id="IPR036390">
    <property type="entry name" value="WH_DNA-bd_sf"/>
</dbReference>
<dbReference type="SUPFAM" id="SSF46785">
    <property type="entry name" value="Winged helix' DNA-binding domain"/>
    <property type="match status" value="1"/>
</dbReference>
<evidence type="ECO:0000256" key="2">
    <source>
        <dbReference type="ARBA" id="ARBA00023125"/>
    </source>
</evidence>
<organism evidence="6 7">
    <name type="scientific">Streptomyces spiramenti</name>
    <dbReference type="NCBI Taxonomy" id="2720606"/>
    <lineage>
        <taxon>Bacteria</taxon>
        <taxon>Bacillati</taxon>
        <taxon>Actinomycetota</taxon>
        <taxon>Actinomycetes</taxon>
        <taxon>Kitasatosporales</taxon>
        <taxon>Streptomycetaceae</taxon>
        <taxon>Streptomyces</taxon>
    </lineage>
</organism>
<feature type="compositionally biased region" description="Basic and acidic residues" evidence="4">
    <location>
        <begin position="231"/>
        <end position="240"/>
    </location>
</feature>
<dbReference type="InterPro" id="IPR008920">
    <property type="entry name" value="TF_FadR/GntR_C"/>
</dbReference>
<dbReference type="Pfam" id="PF07729">
    <property type="entry name" value="FCD"/>
    <property type="match status" value="1"/>
</dbReference>
<dbReference type="Proteomes" id="UP000746503">
    <property type="component" value="Unassembled WGS sequence"/>
</dbReference>
<keyword evidence="3" id="KW-0804">Transcription</keyword>
<dbReference type="SUPFAM" id="SSF48008">
    <property type="entry name" value="GntR ligand-binding domain-like"/>
    <property type="match status" value="1"/>
</dbReference>
<sequence>MSEVIRRSTLREQLTGALREEVLAGRLVAGLEFTVREIAESYGVSTTPAREALLDLSAQGLLLVEQHRGFRVRSYTLTDFREMIEARSVVREGLPLADAGRPPPEYPRDAFTSIRRRAATSGQAARAGDLDILVGYDLRFWRELTALRANPYIAEFLDRLRAQCWAFLVPQLRAAVDGPCASSVPALLWDGYLELADAVERNDEVEAGALVRGAHEHVLAAAAELAARAEAAGRRGRDRSTGAPTVRPTGGGSGGPGQGPEIGRDVFPDRDAG</sequence>
<comment type="caution">
    <text evidence="6">The sequence shown here is derived from an EMBL/GenBank/DDBJ whole genome shotgun (WGS) entry which is preliminary data.</text>
</comment>
<dbReference type="PANTHER" id="PTHR43537:SF45">
    <property type="entry name" value="GNTR FAMILY REGULATORY PROTEIN"/>
    <property type="match status" value="1"/>
</dbReference>
<dbReference type="Gene3D" id="1.20.120.530">
    <property type="entry name" value="GntR ligand-binding domain-like"/>
    <property type="match status" value="1"/>
</dbReference>
<dbReference type="Gene3D" id="1.10.10.10">
    <property type="entry name" value="Winged helix-like DNA-binding domain superfamily/Winged helix DNA-binding domain"/>
    <property type="match status" value="1"/>
</dbReference>
<dbReference type="PANTHER" id="PTHR43537">
    <property type="entry name" value="TRANSCRIPTIONAL REGULATOR, GNTR FAMILY"/>
    <property type="match status" value="1"/>
</dbReference>
<keyword evidence="7" id="KW-1185">Reference proteome</keyword>